<reference evidence="5 6" key="1">
    <citation type="submission" date="2020-08" db="EMBL/GenBank/DDBJ databases">
        <title>Genomic Encyclopedia of Type Strains, Phase IV (KMG-IV): sequencing the most valuable type-strain genomes for metagenomic binning, comparative biology and taxonomic classification.</title>
        <authorList>
            <person name="Goeker M."/>
        </authorList>
    </citation>
    <scope>NUCLEOTIDE SEQUENCE [LARGE SCALE GENOMIC DNA]</scope>
    <source>
        <strain evidence="5 6">DSM 22975</strain>
    </source>
</reference>
<proteinExistence type="predicted"/>
<dbReference type="Pfam" id="PF01037">
    <property type="entry name" value="AsnC_trans_reg"/>
    <property type="match status" value="1"/>
</dbReference>
<dbReference type="Gene3D" id="1.10.10.10">
    <property type="entry name" value="Winged helix-like DNA-binding domain superfamily/Winged helix DNA-binding domain"/>
    <property type="match status" value="1"/>
</dbReference>
<dbReference type="PANTHER" id="PTHR30154">
    <property type="entry name" value="LEUCINE-RESPONSIVE REGULATORY PROTEIN"/>
    <property type="match status" value="1"/>
</dbReference>
<keyword evidence="3" id="KW-0804">Transcription</keyword>
<protein>
    <submittedName>
        <fullName evidence="5">Lrp/AsnC family leucine-responsive transcriptional regulator</fullName>
    </submittedName>
</protein>
<accession>A0A841GLH8</accession>
<dbReference type="GO" id="GO:0005829">
    <property type="term" value="C:cytosol"/>
    <property type="evidence" value="ECO:0007669"/>
    <property type="project" value="TreeGrafter"/>
</dbReference>
<evidence type="ECO:0000259" key="4">
    <source>
        <dbReference type="PROSITE" id="PS50956"/>
    </source>
</evidence>
<dbReference type="PANTHER" id="PTHR30154:SF34">
    <property type="entry name" value="TRANSCRIPTIONAL REGULATOR AZLB"/>
    <property type="match status" value="1"/>
</dbReference>
<feature type="domain" description="HTH asnC-type" evidence="4">
    <location>
        <begin position="3"/>
        <end position="64"/>
    </location>
</feature>
<dbReference type="EMBL" id="JACHGR010000001">
    <property type="protein sequence ID" value="MBB6054353.1"/>
    <property type="molecule type" value="Genomic_DNA"/>
</dbReference>
<keyword evidence="1" id="KW-0805">Transcription regulation</keyword>
<dbReference type="Proteomes" id="UP000585721">
    <property type="component" value="Unassembled WGS sequence"/>
</dbReference>
<comment type="caution">
    <text evidence="5">The sequence shown here is derived from an EMBL/GenBank/DDBJ whole genome shotgun (WGS) entry which is preliminary data.</text>
</comment>
<evidence type="ECO:0000256" key="3">
    <source>
        <dbReference type="ARBA" id="ARBA00023163"/>
    </source>
</evidence>
<keyword evidence="6" id="KW-1185">Reference proteome</keyword>
<dbReference type="PROSITE" id="PS50956">
    <property type="entry name" value="HTH_ASNC_2"/>
    <property type="match status" value="1"/>
</dbReference>
<sequence>MKLDRLDKKILNLMQRDARISNLDLAEQVGLSPSPCSRRIKALEESGLILKHVTLLNPEKLNLKLTAYIHINMDKHTPERLNNFNQAVSEMPEVMECALITGNDADYQLKVVVPDMEYYQHFLLEKLTRIDGVTGVRSSFVLQQVKQFTSLPLDHLE</sequence>
<dbReference type="RefSeq" id="WP_188025170.1">
    <property type="nucleotide sequence ID" value="NZ_JACHGR010000001.1"/>
</dbReference>
<dbReference type="SUPFAM" id="SSF54909">
    <property type="entry name" value="Dimeric alpha+beta barrel"/>
    <property type="match status" value="1"/>
</dbReference>
<dbReference type="InterPro" id="IPR011008">
    <property type="entry name" value="Dimeric_a/b-barrel"/>
</dbReference>
<dbReference type="GO" id="GO:0043565">
    <property type="term" value="F:sequence-specific DNA binding"/>
    <property type="evidence" value="ECO:0007669"/>
    <property type="project" value="InterPro"/>
</dbReference>
<dbReference type="PROSITE" id="PS00519">
    <property type="entry name" value="HTH_ASNC_1"/>
    <property type="match status" value="1"/>
</dbReference>
<dbReference type="Gene3D" id="3.30.70.920">
    <property type="match status" value="1"/>
</dbReference>
<dbReference type="Pfam" id="PF13412">
    <property type="entry name" value="HTH_24"/>
    <property type="match status" value="1"/>
</dbReference>
<dbReference type="AlphaFoldDB" id="A0A841GLH8"/>
<dbReference type="InterPro" id="IPR036388">
    <property type="entry name" value="WH-like_DNA-bd_sf"/>
</dbReference>
<dbReference type="PRINTS" id="PR00033">
    <property type="entry name" value="HTHASNC"/>
</dbReference>
<dbReference type="GO" id="GO:0006355">
    <property type="term" value="P:regulation of DNA-templated transcription"/>
    <property type="evidence" value="ECO:0007669"/>
    <property type="project" value="UniProtKB-ARBA"/>
</dbReference>
<dbReference type="SMART" id="SM00344">
    <property type="entry name" value="HTH_ASNC"/>
    <property type="match status" value="1"/>
</dbReference>
<dbReference type="InterPro" id="IPR000485">
    <property type="entry name" value="AsnC-type_HTH_dom"/>
</dbReference>
<dbReference type="InterPro" id="IPR011991">
    <property type="entry name" value="ArsR-like_HTH"/>
</dbReference>
<evidence type="ECO:0000256" key="1">
    <source>
        <dbReference type="ARBA" id="ARBA00023015"/>
    </source>
</evidence>
<dbReference type="GO" id="GO:0043200">
    <property type="term" value="P:response to amino acid"/>
    <property type="evidence" value="ECO:0007669"/>
    <property type="project" value="TreeGrafter"/>
</dbReference>
<evidence type="ECO:0000256" key="2">
    <source>
        <dbReference type="ARBA" id="ARBA00023125"/>
    </source>
</evidence>
<dbReference type="SUPFAM" id="SSF46785">
    <property type="entry name" value="Winged helix' DNA-binding domain"/>
    <property type="match status" value="1"/>
</dbReference>
<dbReference type="InterPro" id="IPR019887">
    <property type="entry name" value="Tscrpt_reg_AsnC/Lrp_C"/>
</dbReference>
<evidence type="ECO:0000313" key="5">
    <source>
        <dbReference type="EMBL" id="MBB6054353.1"/>
    </source>
</evidence>
<dbReference type="CDD" id="cd00090">
    <property type="entry name" value="HTH_ARSR"/>
    <property type="match status" value="1"/>
</dbReference>
<keyword evidence="2" id="KW-0238">DNA-binding</keyword>
<evidence type="ECO:0000313" key="6">
    <source>
        <dbReference type="Proteomes" id="UP000585721"/>
    </source>
</evidence>
<name>A0A841GLH8_9GAMM</name>
<dbReference type="InterPro" id="IPR019885">
    <property type="entry name" value="Tscrpt_reg_HTH_AsnC-type_CS"/>
</dbReference>
<organism evidence="5 6">
    <name type="scientific">Tolumonas osonensis</name>
    <dbReference type="NCBI Taxonomy" id="675874"/>
    <lineage>
        <taxon>Bacteria</taxon>
        <taxon>Pseudomonadati</taxon>
        <taxon>Pseudomonadota</taxon>
        <taxon>Gammaproteobacteria</taxon>
        <taxon>Aeromonadales</taxon>
        <taxon>Aeromonadaceae</taxon>
        <taxon>Tolumonas</taxon>
    </lineage>
</organism>
<gene>
    <name evidence="5" type="ORF">HNR75_000218</name>
</gene>
<dbReference type="InterPro" id="IPR036390">
    <property type="entry name" value="WH_DNA-bd_sf"/>
</dbReference>
<dbReference type="InterPro" id="IPR019888">
    <property type="entry name" value="Tscrpt_reg_AsnC-like"/>
</dbReference>